<accession>A0A4U0Q8A6</accession>
<sequence length="166" mass="17903">MFRKTDMGAEEMRTRAHALSPKLRQLLIMIDGKTPAGQLALQLPEKEMIHRLMELEWDGFIERVGGVSAGGAAATPKAAPAPAAAVSLESATISAGQMARIRTVLEMSNQNQLAGALDNLLHQLHGSMDKAALEAAIGHWLQMMRERGHDGAAQTYLAQIRAALKN</sequence>
<reference evidence="1 2" key="1">
    <citation type="submission" date="2019-04" db="EMBL/GenBank/DDBJ databases">
        <title>Chitiniphilus eburnea sp. nov., a novel chitinolytic bacterium isolated from aquaculture sludge.</title>
        <authorList>
            <person name="Sheng M."/>
        </authorList>
    </citation>
    <scope>NUCLEOTIDE SEQUENCE [LARGE SCALE GENOMIC DNA]</scope>
    <source>
        <strain evidence="1 2">HX-2-15</strain>
    </source>
</reference>
<organism evidence="1 2">
    <name type="scientific">Chitiniphilus eburneus</name>
    <dbReference type="NCBI Taxonomy" id="2571148"/>
    <lineage>
        <taxon>Bacteria</taxon>
        <taxon>Pseudomonadati</taxon>
        <taxon>Pseudomonadota</taxon>
        <taxon>Betaproteobacteria</taxon>
        <taxon>Neisseriales</taxon>
        <taxon>Chitinibacteraceae</taxon>
        <taxon>Chitiniphilus</taxon>
    </lineage>
</organism>
<gene>
    <name evidence="1" type="ORF">FAZ21_03495</name>
</gene>
<evidence type="ECO:0000313" key="2">
    <source>
        <dbReference type="Proteomes" id="UP000310016"/>
    </source>
</evidence>
<name>A0A4U0Q8A6_9NEIS</name>
<dbReference type="EMBL" id="SUMF01000002">
    <property type="protein sequence ID" value="TJZ77415.1"/>
    <property type="molecule type" value="Genomic_DNA"/>
</dbReference>
<dbReference type="RefSeq" id="WP_136771891.1">
    <property type="nucleotide sequence ID" value="NZ_CP156074.1"/>
</dbReference>
<evidence type="ECO:0000313" key="1">
    <source>
        <dbReference type="EMBL" id="TJZ77415.1"/>
    </source>
</evidence>
<protein>
    <submittedName>
        <fullName evidence="1">Uncharacterized protein</fullName>
    </submittedName>
</protein>
<comment type="caution">
    <text evidence="1">The sequence shown here is derived from an EMBL/GenBank/DDBJ whole genome shotgun (WGS) entry which is preliminary data.</text>
</comment>
<dbReference type="OrthoDB" id="8588059at2"/>
<keyword evidence="2" id="KW-1185">Reference proteome</keyword>
<dbReference type="Proteomes" id="UP000310016">
    <property type="component" value="Unassembled WGS sequence"/>
</dbReference>
<dbReference type="AlphaFoldDB" id="A0A4U0Q8A6"/>
<proteinExistence type="predicted"/>